<dbReference type="Proteomes" id="UP000189004">
    <property type="component" value="Unassembled WGS sequence"/>
</dbReference>
<evidence type="ECO:0000256" key="1">
    <source>
        <dbReference type="SAM" id="MobiDB-lite"/>
    </source>
</evidence>
<dbReference type="Proteomes" id="UP000584931">
    <property type="component" value="Unassembled WGS sequence"/>
</dbReference>
<dbReference type="RefSeq" id="WP_077692041.1">
    <property type="nucleotide sequence ID" value="NZ_JACCHL010000001.1"/>
</dbReference>
<dbReference type="PANTHER" id="PTHR34404:SF2">
    <property type="entry name" value="CONSERVED SERINE RICH PROTEIN"/>
    <property type="match status" value="1"/>
</dbReference>
<dbReference type="PANTHER" id="PTHR34404">
    <property type="entry name" value="REGULATORY PROTEIN, FMDB FAMILY"/>
    <property type="match status" value="1"/>
</dbReference>
<reference evidence="5" key="2">
    <citation type="submission" date="2016-08" db="EMBL/GenBank/DDBJ databases">
        <authorList>
            <person name="Tokovenko B."/>
            <person name="Kalinowski J."/>
        </authorList>
    </citation>
    <scope>NUCLEOTIDE SEQUENCE [LARGE SCALE GENOMIC DNA]</scope>
    <source>
        <strain evidence="5">UTMC102</strain>
    </source>
</reference>
<dbReference type="NCBIfam" id="TIGR02605">
    <property type="entry name" value="CxxC_CxxC_SSSS"/>
    <property type="match status" value="1"/>
</dbReference>
<dbReference type="OrthoDB" id="9813321at2"/>
<reference evidence="3 6" key="3">
    <citation type="submission" date="2020-07" db="EMBL/GenBank/DDBJ databases">
        <title>Sequencing the genomes of 1000 actinobacteria strains.</title>
        <authorList>
            <person name="Klenk H.-P."/>
        </authorList>
    </citation>
    <scope>NUCLEOTIDE SEQUENCE [LARGE SCALE GENOMIC DNA]</scope>
    <source>
        <strain evidence="3 6">DSM 45278</strain>
    </source>
</reference>
<dbReference type="STRING" id="501010.NOSIN_18750"/>
<organism evidence="4 5">
    <name type="scientific">Nocardiopsis sinuspersici</name>
    <dbReference type="NCBI Taxonomy" id="501010"/>
    <lineage>
        <taxon>Bacteria</taxon>
        <taxon>Bacillati</taxon>
        <taxon>Actinomycetota</taxon>
        <taxon>Actinomycetes</taxon>
        <taxon>Streptosporangiales</taxon>
        <taxon>Nocardiopsidaceae</taxon>
        <taxon>Nocardiopsis</taxon>
    </lineage>
</organism>
<dbReference type="Pfam" id="PF09723">
    <property type="entry name" value="Zn_ribbon_8"/>
    <property type="match status" value="1"/>
</dbReference>
<evidence type="ECO:0000259" key="2">
    <source>
        <dbReference type="SMART" id="SM00834"/>
    </source>
</evidence>
<name>A0A1V3C499_9ACTN</name>
<dbReference type="InterPro" id="IPR013429">
    <property type="entry name" value="Regulatory_FmdB_Zinc_ribbon"/>
</dbReference>
<feature type="domain" description="Putative regulatory protein FmdB zinc ribbon" evidence="2">
    <location>
        <begin position="1"/>
        <end position="41"/>
    </location>
</feature>
<gene>
    <name evidence="3" type="ORF">HNR06_001658</name>
    <name evidence="4" type="ORF">NOSIN_18750</name>
</gene>
<feature type="compositionally biased region" description="Low complexity" evidence="1">
    <location>
        <begin position="77"/>
        <end position="131"/>
    </location>
</feature>
<evidence type="ECO:0000313" key="5">
    <source>
        <dbReference type="Proteomes" id="UP000189004"/>
    </source>
</evidence>
<dbReference type="EMBL" id="MCOK01000001">
    <property type="protein sequence ID" value="OOC55611.1"/>
    <property type="molecule type" value="Genomic_DNA"/>
</dbReference>
<evidence type="ECO:0000313" key="6">
    <source>
        <dbReference type="Proteomes" id="UP000584931"/>
    </source>
</evidence>
<reference evidence="4" key="1">
    <citation type="submission" date="2016-08" db="EMBL/GenBank/DDBJ databases">
        <authorList>
            <person name="Seilhamer J.J."/>
        </authorList>
    </citation>
    <scope>NUCLEOTIDE SEQUENCE [LARGE SCALE GENOMIC DNA]</scope>
    <source>
        <strain evidence="4">UTMC102</strain>
    </source>
</reference>
<feature type="region of interest" description="Disordered" evidence="1">
    <location>
        <begin position="51"/>
        <end position="131"/>
    </location>
</feature>
<dbReference type="AlphaFoldDB" id="A0A1V3C499"/>
<accession>A0A1V3C499</accession>
<dbReference type="SMART" id="SM00834">
    <property type="entry name" value="CxxC_CXXC_SSSS"/>
    <property type="match status" value="1"/>
</dbReference>
<keyword evidence="5" id="KW-1185">Reference proteome</keyword>
<sequence>MPTYQYACTECGAQMEVVQSFSDDALTVCPECEGRLRKVYSAVGIVFKGSGFYRTDSGKSSNSSVLTGSGEGKDGGDSAASDSSGSSDSSSDTKSSSGSETSTASTASSTTSSSTGSSSNTSTSSSTAAAS</sequence>
<evidence type="ECO:0000313" key="4">
    <source>
        <dbReference type="EMBL" id="OOC55611.1"/>
    </source>
</evidence>
<accession>A0A7Z0BK59</accession>
<dbReference type="EMBL" id="JACCHL010000001">
    <property type="protein sequence ID" value="NYH52069.1"/>
    <property type="molecule type" value="Genomic_DNA"/>
</dbReference>
<protein>
    <submittedName>
        <fullName evidence="4">FmdB family transcriptional regulator</fullName>
    </submittedName>
    <submittedName>
        <fullName evidence="3">Putative FmdB family regulatory protein</fullName>
    </submittedName>
</protein>
<proteinExistence type="predicted"/>
<comment type="caution">
    <text evidence="4">The sequence shown here is derived from an EMBL/GenBank/DDBJ whole genome shotgun (WGS) entry which is preliminary data.</text>
</comment>
<evidence type="ECO:0000313" key="3">
    <source>
        <dbReference type="EMBL" id="NYH52069.1"/>
    </source>
</evidence>